<dbReference type="Proteomes" id="UP000480246">
    <property type="component" value="Unassembled WGS sequence"/>
</dbReference>
<feature type="transmembrane region" description="Helical" evidence="1">
    <location>
        <begin position="31"/>
        <end position="50"/>
    </location>
</feature>
<dbReference type="Pfam" id="PF16079">
    <property type="entry name" value="Phage_holin_5_2"/>
    <property type="match status" value="1"/>
</dbReference>
<accession>A0A7C8GVN5</accession>
<evidence type="ECO:0000256" key="1">
    <source>
        <dbReference type="SAM" id="Phobius"/>
    </source>
</evidence>
<feature type="transmembrane region" description="Helical" evidence="1">
    <location>
        <begin position="56"/>
        <end position="74"/>
    </location>
</feature>
<sequence length="83" mass="8981">MEYVAPEMLIVIAALWVLGMFLKNTPSFPDWFIVWAILIAGIVAALFVVGFSVEGVIQGIIAAGVAVFVHQLIVQTKHQEGGQ</sequence>
<dbReference type="EMBL" id="WEID01000005">
    <property type="protein sequence ID" value="KAB8139290.1"/>
    <property type="molecule type" value="Genomic_DNA"/>
</dbReference>
<keyword evidence="3" id="KW-1185">Reference proteome</keyword>
<name>A0A7C8GVN5_9BACI</name>
<proteinExistence type="predicted"/>
<dbReference type="OrthoDB" id="2884029at2"/>
<comment type="caution">
    <text evidence="2">The sequence shown here is derived from an EMBL/GenBank/DDBJ whole genome shotgun (WGS) entry which is preliminary data.</text>
</comment>
<keyword evidence="1" id="KW-0812">Transmembrane</keyword>
<dbReference type="AlphaFoldDB" id="A0A7C8GVN5"/>
<reference evidence="2 3" key="1">
    <citation type="submission" date="2019-10" db="EMBL/GenBank/DDBJ databases">
        <title>Gracilibacillus sp. nov. isolated from rice seeds.</title>
        <authorList>
            <person name="He S."/>
        </authorList>
    </citation>
    <scope>NUCLEOTIDE SEQUENCE [LARGE SCALE GENOMIC DNA]</scope>
    <source>
        <strain evidence="2 3">TD8</strain>
    </source>
</reference>
<organism evidence="2 3">
    <name type="scientific">Gracilibacillus oryzae</name>
    <dbReference type="NCBI Taxonomy" id="1672701"/>
    <lineage>
        <taxon>Bacteria</taxon>
        <taxon>Bacillati</taxon>
        <taxon>Bacillota</taxon>
        <taxon>Bacilli</taxon>
        <taxon>Bacillales</taxon>
        <taxon>Bacillaceae</taxon>
        <taxon>Gracilibacillus</taxon>
    </lineage>
</organism>
<evidence type="ECO:0000313" key="3">
    <source>
        <dbReference type="Proteomes" id="UP000480246"/>
    </source>
</evidence>
<keyword evidence="1" id="KW-0472">Membrane</keyword>
<dbReference type="InterPro" id="IPR032111">
    <property type="entry name" value="Clostridium_phage_holin"/>
</dbReference>
<keyword evidence="1" id="KW-1133">Transmembrane helix</keyword>
<protein>
    <submittedName>
        <fullName evidence="2">Holin</fullName>
    </submittedName>
</protein>
<feature type="transmembrane region" description="Helical" evidence="1">
    <location>
        <begin position="6"/>
        <end position="22"/>
    </location>
</feature>
<evidence type="ECO:0000313" key="2">
    <source>
        <dbReference type="EMBL" id="KAB8139290.1"/>
    </source>
</evidence>
<gene>
    <name evidence="2" type="ORF">F9U64_01090</name>
</gene>